<feature type="compositionally biased region" description="Low complexity" evidence="1">
    <location>
        <begin position="161"/>
        <end position="173"/>
    </location>
</feature>
<feature type="compositionally biased region" description="Polar residues" evidence="1">
    <location>
        <begin position="178"/>
        <end position="191"/>
    </location>
</feature>
<organism evidence="2 3">
    <name type="scientific">Rhipicephalus microplus</name>
    <name type="common">Cattle tick</name>
    <name type="synonym">Boophilus microplus</name>
    <dbReference type="NCBI Taxonomy" id="6941"/>
    <lineage>
        <taxon>Eukaryota</taxon>
        <taxon>Metazoa</taxon>
        <taxon>Ecdysozoa</taxon>
        <taxon>Arthropoda</taxon>
        <taxon>Chelicerata</taxon>
        <taxon>Arachnida</taxon>
        <taxon>Acari</taxon>
        <taxon>Parasitiformes</taxon>
        <taxon>Ixodida</taxon>
        <taxon>Ixodoidea</taxon>
        <taxon>Ixodidae</taxon>
        <taxon>Rhipicephalinae</taxon>
        <taxon>Rhipicephalus</taxon>
        <taxon>Boophilus</taxon>
    </lineage>
</organism>
<comment type="caution">
    <text evidence="2">The sequence shown here is derived from an EMBL/GenBank/DDBJ whole genome shotgun (WGS) entry which is preliminary data.</text>
</comment>
<dbReference type="Proteomes" id="UP000821866">
    <property type="component" value="Unassembled WGS sequence"/>
</dbReference>
<keyword evidence="3" id="KW-1185">Reference proteome</keyword>
<accession>A0A9J6CVU5</accession>
<feature type="region of interest" description="Disordered" evidence="1">
    <location>
        <begin position="161"/>
        <end position="191"/>
    </location>
</feature>
<gene>
    <name evidence="2" type="ORF">HPB51_028872</name>
</gene>
<protein>
    <submittedName>
        <fullName evidence="2">Uncharacterized protein</fullName>
    </submittedName>
</protein>
<dbReference type="VEuPathDB" id="VectorBase:LOC119161631"/>
<name>A0A9J6CVU5_RHIMP</name>
<dbReference type="AlphaFoldDB" id="A0A9J6CVU5"/>
<reference evidence="2" key="2">
    <citation type="submission" date="2021-09" db="EMBL/GenBank/DDBJ databases">
        <authorList>
            <person name="Jia N."/>
            <person name="Wang J."/>
            <person name="Shi W."/>
            <person name="Du L."/>
            <person name="Sun Y."/>
            <person name="Zhan W."/>
            <person name="Jiang J."/>
            <person name="Wang Q."/>
            <person name="Zhang B."/>
            <person name="Ji P."/>
            <person name="Sakyi L.B."/>
            <person name="Cui X."/>
            <person name="Yuan T."/>
            <person name="Jiang B."/>
            <person name="Yang W."/>
            <person name="Lam T.T.-Y."/>
            <person name="Chang Q."/>
            <person name="Ding S."/>
            <person name="Wang X."/>
            <person name="Zhu J."/>
            <person name="Ruan X."/>
            <person name="Zhao L."/>
            <person name="Wei J."/>
            <person name="Que T."/>
            <person name="Du C."/>
            <person name="Cheng J."/>
            <person name="Dai P."/>
            <person name="Han X."/>
            <person name="Huang E."/>
            <person name="Gao Y."/>
            <person name="Liu J."/>
            <person name="Shao H."/>
            <person name="Ye R."/>
            <person name="Li L."/>
            <person name="Wei W."/>
            <person name="Wang X."/>
            <person name="Wang C."/>
            <person name="Huo Q."/>
            <person name="Li W."/>
            <person name="Guo W."/>
            <person name="Chen H."/>
            <person name="Chen S."/>
            <person name="Zhou L."/>
            <person name="Zhou L."/>
            <person name="Ni X."/>
            <person name="Tian J."/>
            <person name="Zhou Y."/>
            <person name="Sheng Y."/>
            <person name="Liu T."/>
            <person name="Pan Y."/>
            <person name="Xia L."/>
            <person name="Li J."/>
            <person name="Zhao F."/>
            <person name="Cao W."/>
        </authorList>
    </citation>
    <scope>NUCLEOTIDE SEQUENCE</scope>
    <source>
        <strain evidence="2">Rmic-2018</strain>
        <tissue evidence="2">Larvae</tissue>
    </source>
</reference>
<proteinExistence type="predicted"/>
<evidence type="ECO:0000256" key="1">
    <source>
        <dbReference type="SAM" id="MobiDB-lite"/>
    </source>
</evidence>
<evidence type="ECO:0000313" key="3">
    <source>
        <dbReference type="Proteomes" id="UP000821866"/>
    </source>
</evidence>
<reference evidence="2" key="1">
    <citation type="journal article" date="2020" name="Cell">
        <title>Large-Scale Comparative Analyses of Tick Genomes Elucidate Their Genetic Diversity and Vector Capacities.</title>
        <authorList>
            <consortium name="Tick Genome and Microbiome Consortium (TIGMIC)"/>
            <person name="Jia N."/>
            <person name="Wang J."/>
            <person name="Shi W."/>
            <person name="Du L."/>
            <person name="Sun Y."/>
            <person name="Zhan W."/>
            <person name="Jiang J.F."/>
            <person name="Wang Q."/>
            <person name="Zhang B."/>
            <person name="Ji P."/>
            <person name="Bell-Sakyi L."/>
            <person name="Cui X.M."/>
            <person name="Yuan T.T."/>
            <person name="Jiang B.G."/>
            <person name="Yang W.F."/>
            <person name="Lam T.T."/>
            <person name="Chang Q.C."/>
            <person name="Ding S.J."/>
            <person name="Wang X.J."/>
            <person name="Zhu J.G."/>
            <person name="Ruan X.D."/>
            <person name="Zhao L."/>
            <person name="Wei J.T."/>
            <person name="Ye R.Z."/>
            <person name="Que T.C."/>
            <person name="Du C.H."/>
            <person name="Zhou Y.H."/>
            <person name="Cheng J.X."/>
            <person name="Dai P.F."/>
            <person name="Guo W.B."/>
            <person name="Han X.H."/>
            <person name="Huang E.J."/>
            <person name="Li L.F."/>
            <person name="Wei W."/>
            <person name="Gao Y.C."/>
            <person name="Liu J.Z."/>
            <person name="Shao H.Z."/>
            <person name="Wang X."/>
            <person name="Wang C.C."/>
            <person name="Yang T.C."/>
            <person name="Huo Q.B."/>
            <person name="Li W."/>
            <person name="Chen H.Y."/>
            <person name="Chen S.E."/>
            <person name="Zhou L.G."/>
            <person name="Ni X.B."/>
            <person name="Tian J.H."/>
            <person name="Sheng Y."/>
            <person name="Liu T."/>
            <person name="Pan Y.S."/>
            <person name="Xia L.Y."/>
            <person name="Li J."/>
            <person name="Zhao F."/>
            <person name="Cao W.C."/>
        </authorList>
    </citation>
    <scope>NUCLEOTIDE SEQUENCE</scope>
    <source>
        <strain evidence="2">Rmic-2018</strain>
    </source>
</reference>
<dbReference type="EMBL" id="JABSTU010005919">
    <property type="protein sequence ID" value="KAH7938610.1"/>
    <property type="molecule type" value="Genomic_DNA"/>
</dbReference>
<sequence>MHALLKSELQFLTNEGSQERSFTDSAIARVLAKAPYHELARLQHRVRQSQAYSIVCTHRRRAAYLTAVVGGDTVRVKKPSVSFKVDFSFSNPRKVIKQRSLASFVLDDGKTWNAAKLRKVPARRPGDNDRQQHSAGRELSFNHDLLEATLLASTWQPASAKASVPAAQSVPSAGYDSGTPTRSAASQFPVS</sequence>
<evidence type="ECO:0000313" key="2">
    <source>
        <dbReference type="EMBL" id="KAH7938610.1"/>
    </source>
</evidence>